<accession>A0AAD9D1G1</accession>
<proteinExistence type="predicted"/>
<protein>
    <submittedName>
        <fullName evidence="2">Uncharacterized protein</fullName>
    </submittedName>
</protein>
<gene>
    <name evidence="1" type="ORF">DB88DRAFT_520671</name>
    <name evidence="2" type="ORF">DB88DRAFT_529932</name>
</gene>
<dbReference type="Pfam" id="PF11901">
    <property type="entry name" value="DM9"/>
    <property type="match status" value="1"/>
</dbReference>
<name>A0AAD9D1G1_PAPLA</name>
<dbReference type="AlphaFoldDB" id="A0AAD9D1G1"/>
<comment type="caution">
    <text evidence="2">The sequence shown here is derived from an EMBL/GenBank/DDBJ whole genome shotgun (WGS) entry which is preliminary data.</text>
</comment>
<dbReference type="PANTHER" id="PTHR31649:SF1">
    <property type="entry name" value="FARNESOIC ACID O-METHYL TRANSFERASE DOMAIN-CONTAINING PROTEIN"/>
    <property type="match status" value="1"/>
</dbReference>
<dbReference type="Proteomes" id="UP001182556">
    <property type="component" value="Unassembled WGS sequence"/>
</dbReference>
<dbReference type="InterPro" id="IPR006616">
    <property type="entry name" value="DM9_repeat"/>
</dbReference>
<evidence type="ECO:0000313" key="1">
    <source>
        <dbReference type="EMBL" id="KAK1920554.1"/>
    </source>
</evidence>
<reference evidence="2" key="1">
    <citation type="submission" date="2023-02" db="EMBL/GenBank/DDBJ databases">
        <title>Identification and recombinant expression of a fungal hydrolase from Papiliotrema laurentii that hydrolyzes apple cutin and clears colloidal polyester polyurethane.</title>
        <authorList>
            <consortium name="DOE Joint Genome Institute"/>
            <person name="Roman V.A."/>
            <person name="Bojanowski C."/>
            <person name="Crable B.R."/>
            <person name="Wagner D.N."/>
            <person name="Hung C.S."/>
            <person name="Nadeau L.J."/>
            <person name="Schratz L."/>
            <person name="Haridas S."/>
            <person name="Pangilinan J."/>
            <person name="Lipzen A."/>
            <person name="Na H."/>
            <person name="Yan M."/>
            <person name="Ng V."/>
            <person name="Grigoriev I.V."/>
            <person name="Spatafora J.W."/>
            <person name="Barlow D."/>
            <person name="Biffinger J."/>
            <person name="Kelley-Loughnane N."/>
            <person name="Varaljay V.A."/>
            <person name="Crookes-Goodson W.J."/>
        </authorList>
    </citation>
    <scope>NUCLEOTIDE SEQUENCE</scope>
    <source>
        <strain evidence="2">5307AH</strain>
    </source>
</reference>
<evidence type="ECO:0000313" key="3">
    <source>
        <dbReference type="Proteomes" id="UP001182556"/>
    </source>
</evidence>
<dbReference type="EMBL" id="JAODAN010000018">
    <property type="protein sequence ID" value="KAK1920554.1"/>
    <property type="molecule type" value="Genomic_DNA"/>
</dbReference>
<evidence type="ECO:0000313" key="2">
    <source>
        <dbReference type="EMBL" id="KAK1923046.1"/>
    </source>
</evidence>
<dbReference type="EMBL" id="JAODAN010000007">
    <property type="protein sequence ID" value="KAK1923046.1"/>
    <property type="molecule type" value="Genomic_DNA"/>
</dbReference>
<dbReference type="PANTHER" id="PTHR31649">
    <property type="entry name" value="AGAP009604-PA"/>
    <property type="match status" value="1"/>
</dbReference>
<organism evidence="2 3">
    <name type="scientific">Papiliotrema laurentii</name>
    <name type="common">Cryptococcus laurentii</name>
    <dbReference type="NCBI Taxonomy" id="5418"/>
    <lineage>
        <taxon>Eukaryota</taxon>
        <taxon>Fungi</taxon>
        <taxon>Dikarya</taxon>
        <taxon>Basidiomycota</taxon>
        <taxon>Agaricomycotina</taxon>
        <taxon>Tremellomycetes</taxon>
        <taxon>Tremellales</taxon>
        <taxon>Rhynchogastremaceae</taxon>
        <taxon>Papiliotrema</taxon>
    </lineage>
</organism>
<sequence length="303" mass="34213">MFEKRASPELDEKYEYAPIADRSWSGYLGDTAELLSDKASDSLRFATIQKESHDARHDDEALRHELKGSKWWKVGGVGILAYEADDKHEERKKEVWRTWGEKNGKDEWLKAARLRTNFYNNDSRGIKPLLKWKLVERGGNLPDDALPIGHEANGAFLYACRAWWDGGIHLGKAGAHLINKASISYAGSEHTLDIYEVLCGPSDSTLLQWPYYNHGEQANVDGWHPVEGGREKNGTPLFIAKGEYENGVHPGSTWRLSPDPPRDPPVLIAECLIKDDHACIGWGGGELWVRPFQVLAYCSPHRR</sequence>
<keyword evidence="3" id="KW-1185">Reference proteome</keyword>
<dbReference type="SMART" id="SM00696">
    <property type="entry name" value="DM9"/>
    <property type="match status" value="1"/>
</dbReference>